<keyword evidence="3" id="KW-0949">S-adenosyl-L-methionine</keyword>
<sequence length="370" mass="39220">MTDHFSLAPEVPPETAGTTQAWKHALAEPHVLSSLWALPLSSVGAGLVEKALEVGLFAQTEQAVSAATLAQRLVLSPERLAYALEVLWSLGMLLRRQQADGEWLYGTAPELSPYLNPVSESYCGDALLFRFRVLRQAADQVMGLLSDEVPVVPPRGVAGQPALWAEAARVQIAQEQAAVSAEVALSVMSAQPEFGQAQTVLDLGGGPGLVAIELARHQPLLSGVVFDFPEVVSVARENIATAGFEDRLSVLGGDLSSDELGKGYDVIWCSSVFHFVPDLPGLLARLHEALSPGGLLVCAHAVIGAEGWQNRAVAPYYLNLRLQGGRVLAAGQLEELLLAAGFSGVDSVSQVRFPVAPVNVVIARKEGGRS</sequence>
<dbReference type="InterPro" id="IPR036388">
    <property type="entry name" value="WH-like_DNA-bd_sf"/>
</dbReference>
<dbReference type="Pfam" id="PF00891">
    <property type="entry name" value="Methyltransf_2"/>
    <property type="match status" value="1"/>
</dbReference>
<comment type="caution">
    <text evidence="5">The sequence shown here is derived from an EMBL/GenBank/DDBJ whole genome shotgun (WGS) entry which is preliminary data.</text>
</comment>
<dbReference type="GO" id="GO:0008168">
    <property type="term" value="F:methyltransferase activity"/>
    <property type="evidence" value="ECO:0007669"/>
    <property type="project" value="UniProtKB-KW"/>
</dbReference>
<dbReference type="SUPFAM" id="SSF53335">
    <property type="entry name" value="S-adenosyl-L-methionine-dependent methyltransferases"/>
    <property type="match status" value="1"/>
</dbReference>
<evidence type="ECO:0000256" key="2">
    <source>
        <dbReference type="ARBA" id="ARBA00022679"/>
    </source>
</evidence>
<dbReference type="PANTHER" id="PTHR43712">
    <property type="entry name" value="PUTATIVE (AFU_ORTHOLOGUE AFUA_4G14580)-RELATED"/>
    <property type="match status" value="1"/>
</dbReference>
<keyword evidence="6" id="KW-1185">Reference proteome</keyword>
<proteinExistence type="predicted"/>
<feature type="domain" description="O-methyltransferase C-terminal" evidence="4">
    <location>
        <begin position="174"/>
        <end position="343"/>
    </location>
</feature>
<dbReference type="CDD" id="cd02440">
    <property type="entry name" value="AdoMet_MTases"/>
    <property type="match status" value="1"/>
</dbReference>
<evidence type="ECO:0000313" key="5">
    <source>
        <dbReference type="EMBL" id="MBN7769974.1"/>
    </source>
</evidence>
<dbReference type="Gene3D" id="1.10.10.10">
    <property type="entry name" value="Winged helix-like DNA-binding domain superfamily/Winged helix DNA-binding domain"/>
    <property type="match status" value="1"/>
</dbReference>
<keyword evidence="1 5" id="KW-0489">Methyltransferase</keyword>
<protein>
    <submittedName>
        <fullName evidence="5">Methyltransferase domain-containing protein</fullName>
    </submittedName>
</protein>
<dbReference type="InterPro" id="IPR001077">
    <property type="entry name" value="COMT_C"/>
</dbReference>
<dbReference type="PANTHER" id="PTHR43712:SF2">
    <property type="entry name" value="O-METHYLTRANSFERASE CICE"/>
    <property type="match status" value="1"/>
</dbReference>
<evidence type="ECO:0000313" key="6">
    <source>
        <dbReference type="Proteomes" id="UP000664344"/>
    </source>
</evidence>
<dbReference type="InterPro" id="IPR016461">
    <property type="entry name" value="COMT-like"/>
</dbReference>
<evidence type="ECO:0000256" key="1">
    <source>
        <dbReference type="ARBA" id="ARBA00022603"/>
    </source>
</evidence>
<evidence type="ECO:0000256" key="3">
    <source>
        <dbReference type="ARBA" id="ARBA00022691"/>
    </source>
</evidence>
<name>A0ABS3BDS5_9GAMM</name>
<gene>
    <name evidence="5" type="ORF">JYP53_08685</name>
</gene>
<dbReference type="Gene3D" id="3.40.50.150">
    <property type="entry name" value="Vaccinia Virus protein VP39"/>
    <property type="match status" value="1"/>
</dbReference>
<organism evidence="5 6">
    <name type="scientific">Marinobacter daepoensis</name>
    <dbReference type="NCBI Taxonomy" id="262077"/>
    <lineage>
        <taxon>Bacteria</taxon>
        <taxon>Pseudomonadati</taxon>
        <taxon>Pseudomonadota</taxon>
        <taxon>Gammaproteobacteria</taxon>
        <taxon>Pseudomonadales</taxon>
        <taxon>Marinobacteraceae</taxon>
        <taxon>Marinobacter</taxon>
    </lineage>
</organism>
<dbReference type="EMBL" id="JAFKDB010000012">
    <property type="protein sequence ID" value="MBN7769974.1"/>
    <property type="molecule type" value="Genomic_DNA"/>
</dbReference>
<dbReference type="GO" id="GO:0032259">
    <property type="term" value="P:methylation"/>
    <property type="evidence" value="ECO:0007669"/>
    <property type="project" value="UniProtKB-KW"/>
</dbReference>
<accession>A0ABS3BDS5</accession>
<dbReference type="Proteomes" id="UP000664344">
    <property type="component" value="Unassembled WGS sequence"/>
</dbReference>
<keyword evidence="2" id="KW-0808">Transferase</keyword>
<dbReference type="PROSITE" id="PS51683">
    <property type="entry name" value="SAM_OMT_II"/>
    <property type="match status" value="1"/>
</dbReference>
<reference evidence="5 6" key="1">
    <citation type="submission" date="2021-02" db="EMBL/GenBank/DDBJ databases">
        <title>PHA producing bacteria isolated from coastal sediment in Guangdong, Shenzhen.</title>
        <authorList>
            <person name="Zheng W."/>
            <person name="Yu S."/>
            <person name="Huang Y."/>
        </authorList>
    </citation>
    <scope>NUCLEOTIDE SEQUENCE [LARGE SCALE GENOMIC DNA]</scope>
    <source>
        <strain evidence="5 6">TN21-5</strain>
    </source>
</reference>
<dbReference type="RefSeq" id="WP_206557333.1">
    <property type="nucleotide sequence ID" value="NZ_JAFKDB010000012.1"/>
</dbReference>
<evidence type="ECO:0000259" key="4">
    <source>
        <dbReference type="Pfam" id="PF00891"/>
    </source>
</evidence>
<dbReference type="InterPro" id="IPR029063">
    <property type="entry name" value="SAM-dependent_MTases_sf"/>
</dbReference>